<accession>A0A1D1YYM8</accession>
<organism evidence="4">
    <name type="scientific">Anthurium amnicola</name>
    <dbReference type="NCBI Taxonomy" id="1678845"/>
    <lineage>
        <taxon>Eukaryota</taxon>
        <taxon>Viridiplantae</taxon>
        <taxon>Streptophyta</taxon>
        <taxon>Embryophyta</taxon>
        <taxon>Tracheophyta</taxon>
        <taxon>Spermatophyta</taxon>
        <taxon>Magnoliopsida</taxon>
        <taxon>Liliopsida</taxon>
        <taxon>Araceae</taxon>
        <taxon>Pothoideae</taxon>
        <taxon>Potheae</taxon>
        <taxon>Anthurium</taxon>
    </lineage>
</organism>
<feature type="domain" description="Peptide N-acetyl-beta-D-glucosaminyl asparaginase amidase A N-terminal" evidence="3">
    <location>
        <begin position="76"/>
        <end position="403"/>
    </location>
</feature>
<evidence type="ECO:0000259" key="3">
    <source>
        <dbReference type="Pfam" id="PF12222"/>
    </source>
</evidence>
<name>A0A1D1YYM8_9ARAE</name>
<feature type="chain" id="PRO_5008900607" evidence="2">
    <location>
        <begin position="28"/>
        <end position="634"/>
    </location>
</feature>
<dbReference type="Pfam" id="PF25156">
    <property type="entry name" value="PNGase_A_C"/>
    <property type="match status" value="1"/>
</dbReference>
<protein>
    <submittedName>
        <fullName evidence="4">Peptide-N4-(N-acetyl-beta-glucosaminyl)asparagine amidase A</fullName>
    </submittedName>
</protein>
<dbReference type="InterPro" id="IPR056948">
    <property type="entry name" value="PNGaseA_N"/>
</dbReference>
<feature type="region of interest" description="Disordered" evidence="1">
    <location>
        <begin position="37"/>
        <end position="64"/>
    </location>
</feature>
<reference evidence="4" key="1">
    <citation type="submission" date="2015-07" db="EMBL/GenBank/DDBJ databases">
        <title>Transcriptome Assembly of Anthurium amnicola.</title>
        <authorList>
            <person name="Suzuki J."/>
        </authorList>
    </citation>
    <scope>NUCLEOTIDE SEQUENCE</scope>
</reference>
<evidence type="ECO:0000313" key="4">
    <source>
        <dbReference type="EMBL" id="JAT59732.1"/>
    </source>
</evidence>
<dbReference type="PANTHER" id="PTHR31104">
    <property type="entry name" value="PEPTIDE-N4-(N-ACETYL-BETA-GLUCOSAMINYL)ASPARAGINE AMIDASE A PROTEIN"/>
    <property type="match status" value="1"/>
</dbReference>
<keyword evidence="2" id="KW-0732">Signal</keyword>
<sequence>MAYSASPPTLLFSLFLLFLLTPPFSDAALHRARLSTSEDPPPAVLLRPSSTSQPSPAPPTAPTTFFQVTRPIPLPKTAPCSLLLLQHDFASTYTKPPVTAPYAPPPHCPRGRPPARVVLEWRAACRGRQFDRIFGVWLGGVELLRSCTAEPRATGIVWTVEKDVTRYSSLFAQNHTLSVYLGNIVDHTYTGVYHVNLTLHFYFSSKGSGSHGWPGRQPGLASPADLILPISRDLPLEDGQWFPIENSTGAPPKELAIPRNAYRAVLEVYVSFHSGDEFWYGNPPNDYIAANNLTGTPGNGPFREVVAMVDGDVVGAVWPFTVIYTGGVNPLLWRPITGIGSFDLPSYDIEITPFLGKLLDGKPHKFGFLVTNALSVWYVDANLHLWLDSKSWQTSGSLIKYEAPQFKPSQVSKFKGLDGHFVTTASRRISSTGWVLSSHGKLTTHFFQEFGYKNLMEFRGNGKIQVINQTINSTSLVYAKNPGSIVYSEEVIQNFPLYLYTATADQTNKSYSMIANVSLGFNEKRFNGEKFGFSVSSLTNSQKGVGDTVVQGSLVVSGIGSTQQMYTYESTEGCYFRNVSSSNYTILFDESGKVCSKWSPSELGYSFNRSIPYPVRRASLASNLQNQKNRDKNS</sequence>
<gene>
    <name evidence="4" type="primary">PNAA_3</name>
    <name evidence="4" type="ORF">g.124833</name>
</gene>
<feature type="signal peptide" evidence="2">
    <location>
        <begin position="1"/>
        <end position="27"/>
    </location>
</feature>
<proteinExistence type="predicted"/>
<dbReference type="EMBL" id="GDJX01008204">
    <property type="protein sequence ID" value="JAT59732.1"/>
    <property type="molecule type" value="Transcribed_RNA"/>
</dbReference>
<dbReference type="AlphaFoldDB" id="A0A1D1YYM8"/>
<evidence type="ECO:0000256" key="2">
    <source>
        <dbReference type="SAM" id="SignalP"/>
    </source>
</evidence>
<dbReference type="InterPro" id="IPR021102">
    <property type="entry name" value="PNGase_A"/>
</dbReference>
<evidence type="ECO:0000256" key="1">
    <source>
        <dbReference type="SAM" id="MobiDB-lite"/>
    </source>
</evidence>
<dbReference type="Pfam" id="PF12222">
    <property type="entry name" value="PNGaseA"/>
    <property type="match status" value="1"/>
</dbReference>